<gene>
    <name evidence="1" type="ORF">A5893_08315</name>
</gene>
<dbReference type="RefSeq" id="WP_068822204.1">
    <property type="nucleotide sequence ID" value="NZ_LWHJ01000027.1"/>
</dbReference>
<evidence type="ECO:0008006" key="3">
    <source>
        <dbReference type="Google" id="ProtNLM"/>
    </source>
</evidence>
<dbReference type="NCBIfam" id="TIGR01987">
    <property type="entry name" value="HI0074"/>
    <property type="match status" value="1"/>
</dbReference>
<name>A0A179DEW7_9SPHI</name>
<evidence type="ECO:0000313" key="2">
    <source>
        <dbReference type="Proteomes" id="UP000078459"/>
    </source>
</evidence>
<dbReference type="EMBL" id="LWHJ01000027">
    <property type="protein sequence ID" value="OAQ39587.1"/>
    <property type="molecule type" value="Genomic_DNA"/>
</dbReference>
<comment type="caution">
    <text evidence="1">The sequence shown here is derived from an EMBL/GenBank/DDBJ whole genome shotgun (WGS) entry which is preliminary data.</text>
</comment>
<dbReference type="SUPFAM" id="SSF81593">
    <property type="entry name" value="Nucleotidyltransferase substrate binding subunit/domain"/>
    <property type="match status" value="1"/>
</dbReference>
<dbReference type="Pfam" id="PF08780">
    <property type="entry name" value="NTase_sub_bind"/>
    <property type="match status" value="1"/>
</dbReference>
<reference evidence="1 2" key="2">
    <citation type="submission" date="2016-06" db="EMBL/GenBank/DDBJ databases">
        <title>Pedobacter psychrophilus sp. nov., isolated from Antarctic fragmentary rock.</title>
        <authorList>
            <person name="Svec P."/>
        </authorList>
    </citation>
    <scope>NUCLEOTIDE SEQUENCE [LARGE SCALE GENOMIC DNA]</scope>
    <source>
        <strain evidence="1 2">CCM 8644</strain>
    </source>
</reference>
<protein>
    <recommendedName>
        <fullName evidence="3">Nucleotidyltransferase</fullName>
    </recommendedName>
</protein>
<reference evidence="1 2" key="1">
    <citation type="submission" date="2016-04" db="EMBL/GenBank/DDBJ databases">
        <authorList>
            <person name="Evans L.H."/>
            <person name="Alamgir A."/>
            <person name="Owens N."/>
            <person name="Weber N.D."/>
            <person name="Virtaneva K."/>
            <person name="Barbian K."/>
            <person name="Babar A."/>
            <person name="Rosenke K."/>
        </authorList>
    </citation>
    <scope>NUCLEOTIDE SEQUENCE [LARGE SCALE GENOMIC DNA]</scope>
    <source>
        <strain evidence="1 2">CCM 8644</strain>
    </source>
</reference>
<accession>A0A179DEW7</accession>
<dbReference type="InterPro" id="IPR010235">
    <property type="entry name" value="HepT"/>
</dbReference>
<dbReference type="Proteomes" id="UP000078459">
    <property type="component" value="Unassembled WGS sequence"/>
</dbReference>
<sequence>MANEDIRWIQRFNNYRKALARLGEAVALAEERDLSDLEQQGLIQGFEFTFDLAWKTLQDYLRHHNRPNDNGGPNVIITQALEDGIIKGEEAWKAMKKSRDLTSHSYDGETADDIAENILDTYHDLFIQLETRLQLEKINEEKNLFNPNDTE</sequence>
<dbReference type="AlphaFoldDB" id="A0A179DEW7"/>
<proteinExistence type="predicted"/>
<keyword evidence="2" id="KW-1185">Reference proteome</keyword>
<evidence type="ECO:0000313" key="1">
    <source>
        <dbReference type="EMBL" id="OAQ39587.1"/>
    </source>
</evidence>
<dbReference type="Gene3D" id="1.20.120.330">
    <property type="entry name" value="Nucleotidyltransferases domain 2"/>
    <property type="match status" value="1"/>
</dbReference>
<dbReference type="STRING" id="1826909.A5893_08315"/>
<organism evidence="1 2">
    <name type="scientific">Pedobacter psychrophilus</name>
    <dbReference type="NCBI Taxonomy" id="1826909"/>
    <lineage>
        <taxon>Bacteria</taxon>
        <taxon>Pseudomonadati</taxon>
        <taxon>Bacteroidota</taxon>
        <taxon>Sphingobacteriia</taxon>
        <taxon>Sphingobacteriales</taxon>
        <taxon>Sphingobacteriaceae</taxon>
        <taxon>Pedobacter</taxon>
    </lineage>
</organism>
<dbReference type="OrthoDB" id="9810452at2"/>